<evidence type="ECO:0000256" key="1">
    <source>
        <dbReference type="SAM" id="MobiDB-lite"/>
    </source>
</evidence>
<comment type="caution">
    <text evidence="2">The sequence shown here is derived from an EMBL/GenBank/DDBJ whole genome shotgun (WGS) entry which is preliminary data.</text>
</comment>
<evidence type="ECO:0000313" key="2">
    <source>
        <dbReference type="EMBL" id="KAJ1200413.1"/>
    </source>
</evidence>
<dbReference type="Gene3D" id="1.20.5.340">
    <property type="match status" value="1"/>
</dbReference>
<accession>A0AAV7VGH8</accession>
<organism evidence="2 3">
    <name type="scientific">Pleurodeles waltl</name>
    <name type="common">Iberian ribbed newt</name>
    <dbReference type="NCBI Taxonomy" id="8319"/>
    <lineage>
        <taxon>Eukaryota</taxon>
        <taxon>Metazoa</taxon>
        <taxon>Chordata</taxon>
        <taxon>Craniata</taxon>
        <taxon>Vertebrata</taxon>
        <taxon>Euteleostomi</taxon>
        <taxon>Amphibia</taxon>
        <taxon>Batrachia</taxon>
        <taxon>Caudata</taxon>
        <taxon>Salamandroidea</taxon>
        <taxon>Salamandridae</taxon>
        <taxon>Pleurodelinae</taxon>
        <taxon>Pleurodeles</taxon>
    </lineage>
</organism>
<evidence type="ECO:0000313" key="3">
    <source>
        <dbReference type="Proteomes" id="UP001066276"/>
    </source>
</evidence>
<dbReference type="EMBL" id="JANPWB010000003">
    <property type="protein sequence ID" value="KAJ1200413.1"/>
    <property type="molecule type" value="Genomic_DNA"/>
</dbReference>
<dbReference type="Proteomes" id="UP001066276">
    <property type="component" value="Chromosome 2_1"/>
</dbReference>
<name>A0AAV7VGH8_PLEWA</name>
<reference evidence="2" key="1">
    <citation type="journal article" date="2022" name="bioRxiv">
        <title>Sequencing and chromosome-scale assembly of the giantPleurodeles waltlgenome.</title>
        <authorList>
            <person name="Brown T."/>
            <person name="Elewa A."/>
            <person name="Iarovenko S."/>
            <person name="Subramanian E."/>
            <person name="Araus A.J."/>
            <person name="Petzold A."/>
            <person name="Susuki M."/>
            <person name="Suzuki K.-i.T."/>
            <person name="Hayashi T."/>
            <person name="Toyoda A."/>
            <person name="Oliveira C."/>
            <person name="Osipova E."/>
            <person name="Leigh N.D."/>
            <person name="Simon A."/>
            <person name="Yun M.H."/>
        </authorList>
    </citation>
    <scope>NUCLEOTIDE SEQUENCE</scope>
    <source>
        <strain evidence="2">20211129_DDA</strain>
        <tissue evidence="2">Liver</tissue>
    </source>
</reference>
<proteinExistence type="predicted"/>
<keyword evidence="3" id="KW-1185">Reference proteome</keyword>
<protein>
    <submittedName>
        <fullName evidence="2">Uncharacterized protein</fullName>
    </submittedName>
</protein>
<dbReference type="AlphaFoldDB" id="A0AAV7VGH8"/>
<sequence length="190" mass="21576">MDRILQEITAVSNRLEGMATAITSLKTESKSTRLDIAGFQSRVTGLEHRMVTVEAHVHTVLEKDQELEFLRSELIDLEDRSQRDNIRLFGFPEHTEGTDTPSFLRSILPQLTNTVFELPLEFQRPQEERRNLQTSPDHCMSLETQAGPQAPVSGPSKRTLQNERLRNLHNGDFSRESTNAGRGSWHSAPE</sequence>
<gene>
    <name evidence="2" type="ORF">NDU88_004237</name>
</gene>
<feature type="region of interest" description="Disordered" evidence="1">
    <location>
        <begin position="139"/>
        <end position="190"/>
    </location>
</feature>